<dbReference type="Pfam" id="PF05569">
    <property type="entry name" value="Peptidase_M56"/>
    <property type="match status" value="1"/>
</dbReference>
<reference evidence="4 5" key="1">
    <citation type="submission" date="2019-02" db="EMBL/GenBank/DDBJ databases">
        <title>Deep-cultivation of Planctomycetes and their phenomic and genomic characterization uncovers novel biology.</title>
        <authorList>
            <person name="Wiegand S."/>
            <person name="Jogler M."/>
            <person name="Boedeker C."/>
            <person name="Pinto D."/>
            <person name="Vollmers J."/>
            <person name="Rivas-Marin E."/>
            <person name="Kohn T."/>
            <person name="Peeters S.H."/>
            <person name="Heuer A."/>
            <person name="Rast P."/>
            <person name="Oberbeckmann S."/>
            <person name="Bunk B."/>
            <person name="Jeske O."/>
            <person name="Meyerdierks A."/>
            <person name="Storesund J.E."/>
            <person name="Kallscheuer N."/>
            <person name="Luecker S."/>
            <person name="Lage O.M."/>
            <person name="Pohl T."/>
            <person name="Merkel B.J."/>
            <person name="Hornburger P."/>
            <person name="Mueller R.-W."/>
            <person name="Bruemmer F."/>
            <person name="Labrenz M."/>
            <person name="Spormann A.M."/>
            <person name="Op den Camp H."/>
            <person name="Overmann J."/>
            <person name="Amann R."/>
            <person name="Jetten M.S.M."/>
            <person name="Mascher T."/>
            <person name="Medema M.H."/>
            <person name="Devos D.P."/>
            <person name="Kaster A.-K."/>
            <person name="Ovreas L."/>
            <person name="Rohde M."/>
            <person name="Galperin M.Y."/>
            <person name="Jogler C."/>
        </authorList>
    </citation>
    <scope>NUCLEOTIDE SEQUENCE [LARGE SCALE GENOMIC DNA]</scope>
    <source>
        <strain evidence="4 5">Pan241w</strain>
    </source>
</reference>
<feature type="transmembrane region" description="Helical" evidence="2">
    <location>
        <begin position="12"/>
        <end position="33"/>
    </location>
</feature>
<feature type="domain" description="Peptidase M56" evidence="3">
    <location>
        <begin position="144"/>
        <end position="360"/>
    </location>
</feature>
<keyword evidence="5" id="KW-1185">Reference proteome</keyword>
<feature type="transmembrane region" description="Helical" evidence="2">
    <location>
        <begin position="165"/>
        <end position="186"/>
    </location>
</feature>
<evidence type="ECO:0000259" key="3">
    <source>
        <dbReference type="Pfam" id="PF05569"/>
    </source>
</evidence>
<dbReference type="CDD" id="cd07341">
    <property type="entry name" value="M56_BlaR1_MecR1_like"/>
    <property type="match status" value="1"/>
</dbReference>
<feature type="transmembrane region" description="Helical" evidence="2">
    <location>
        <begin position="377"/>
        <end position="402"/>
    </location>
</feature>
<feature type="compositionally biased region" description="Polar residues" evidence="1">
    <location>
        <begin position="123"/>
        <end position="135"/>
    </location>
</feature>
<organism evidence="4 5">
    <name type="scientific">Gimesia alba</name>
    <dbReference type="NCBI Taxonomy" id="2527973"/>
    <lineage>
        <taxon>Bacteria</taxon>
        <taxon>Pseudomonadati</taxon>
        <taxon>Planctomycetota</taxon>
        <taxon>Planctomycetia</taxon>
        <taxon>Planctomycetales</taxon>
        <taxon>Planctomycetaceae</taxon>
        <taxon>Gimesia</taxon>
    </lineage>
</organism>
<dbReference type="SUPFAM" id="SSF49464">
    <property type="entry name" value="Carboxypeptidase regulatory domain-like"/>
    <property type="match status" value="1"/>
</dbReference>
<feature type="region of interest" description="Disordered" evidence="1">
    <location>
        <begin position="410"/>
        <end position="434"/>
    </location>
</feature>
<feature type="compositionally biased region" description="Polar residues" evidence="1">
    <location>
        <begin position="410"/>
        <end position="426"/>
    </location>
</feature>
<keyword evidence="2" id="KW-0472">Membrane</keyword>
<dbReference type="PANTHER" id="PTHR34978">
    <property type="entry name" value="POSSIBLE SENSOR-TRANSDUCER PROTEIN BLAR"/>
    <property type="match status" value="1"/>
</dbReference>
<feature type="compositionally biased region" description="Basic and acidic residues" evidence="1">
    <location>
        <begin position="112"/>
        <end position="122"/>
    </location>
</feature>
<protein>
    <submittedName>
        <fullName evidence="4">Regulatory protein BlaR1</fullName>
    </submittedName>
</protein>
<dbReference type="KEGG" id="gaz:Pan241w_39510"/>
<dbReference type="AlphaFoldDB" id="A0A517RIZ0"/>
<dbReference type="Proteomes" id="UP000317171">
    <property type="component" value="Chromosome"/>
</dbReference>
<dbReference type="PANTHER" id="PTHR34978:SF3">
    <property type="entry name" value="SLR0241 PROTEIN"/>
    <property type="match status" value="1"/>
</dbReference>
<dbReference type="InterPro" id="IPR008969">
    <property type="entry name" value="CarboxyPept-like_regulatory"/>
</dbReference>
<feature type="transmembrane region" description="Helical" evidence="2">
    <location>
        <begin position="45"/>
        <end position="65"/>
    </location>
</feature>
<proteinExistence type="predicted"/>
<gene>
    <name evidence="4" type="primary">blaR1_12</name>
    <name evidence="4" type="ORF">Pan241w_39510</name>
</gene>
<dbReference type="InterPro" id="IPR008756">
    <property type="entry name" value="Peptidase_M56"/>
</dbReference>
<name>A0A517RIZ0_9PLAN</name>
<dbReference type="Gene3D" id="3.30.2010.10">
    <property type="entry name" value="Metalloproteases ('zincins'), catalytic domain"/>
    <property type="match status" value="1"/>
</dbReference>
<dbReference type="OrthoDB" id="256352at2"/>
<dbReference type="EMBL" id="CP036269">
    <property type="protein sequence ID" value="QDT43847.1"/>
    <property type="molecule type" value="Genomic_DNA"/>
</dbReference>
<evidence type="ECO:0000256" key="1">
    <source>
        <dbReference type="SAM" id="MobiDB-lite"/>
    </source>
</evidence>
<dbReference type="RefSeq" id="WP_145218827.1">
    <property type="nucleotide sequence ID" value="NZ_CP036269.1"/>
</dbReference>
<feature type="region of interest" description="Disordered" evidence="1">
    <location>
        <begin position="109"/>
        <end position="146"/>
    </location>
</feature>
<sequence length="1122" mass="123850">MNSLIGNPLDQVLVWSLNLLIQVGCIAALASLVSLMLRRSPARRYCLLCSSLFLICVSPLLSAVIQSTGMNIFSISLIQNTPASTKVSTQPAASSPHLLSQKAPESFVQQQPDHRAQPEEKQNAGSDKASSSSPMTAPGRMKKSETAAVTITRAPTVAGRLLHSVVLPLLILWSCISLFLLIRLAVKWYRLTLLLESTKVNTDENLAQLFQQTWRSLKVPQNRTIPDLVFSDRISGPFAAGIWSPKVVLPETLLQQVCAEQMRGILIHELAHIARRDQFVVLLQTFMDALFWAHPLVRLLNRQLAEAREEVCDNYVLTVTDAPSYSRTLLTMAQILNSPRAIPGTVGLFTSRWKLEQRIIGLLDEQRCRITRLNKRTLVLLTLMSAGIASMAAFGTLSMVVAENTTGNAQVKQPDQATGSGSSTKQVVADEKAKTDDAENNHFVYTGRIVDSQGHPIAGAKVDVDNSQYHSKHRQSNISFPVHKQLTETLTNADGTFRLEFDDAWTRVMRASTVRKANFYYRQNPGTLIIASAPGYATEWITTTDADPDVPLKITLSKSAAPIRGRLVDLEGRGLAGITVSVEGICSAEEGAVDRWLHDLPTLHQQGLLPPEKMNMKSGSYRASIGKYPGASMVSANTPGFPTSVQTDQAGRFQITNIGADRLLILKTEGPQMATERIAVVAREMQPVQARPIGYGGPLNGTHYGATFTHVTEPGLVVEGTLQDRETGIPISARLMVRQWARGSMREIELPNPHTDSKGKYRFEQLPYSGTLRLYVIPDVDQPYFASDYSLPKPSGLKPVSFNIKLRRGVMFHGTLTDKQTGKPIPNASFDYFPLLTNKNAASYKRYQDNSTSLEPMRHRFISAEDGSFSLVGIPGAGIIGVRVQKGDYLSGIGLEKLTHLFDKERLQTHDDCFTKLYQVVKLVTVPTGESEVQVDLQADRGESLRFEVVGPDEKPLTNYTINHHRFPGTAGEPATVNGFHPQRTRTIYFRHLQKQLGRAVTIYGVPDDRNIRKVKLEPLGSVKGQLLTAEGKPDIDAPISIHREAVPGTEALPNFESVLVMSQKNCDAEGNFLFHDLMVGAEFTLRANQWKGRRFYPLPGQIKIKPGQKIDLGAITVPDKK</sequence>
<dbReference type="InterPro" id="IPR052173">
    <property type="entry name" value="Beta-lactam_resp_regulator"/>
</dbReference>
<keyword evidence="2" id="KW-1133">Transmembrane helix</keyword>
<dbReference type="Gene3D" id="2.60.40.1120">
    <property type="entry name" value="Carboxypeptidase-like, regulatory domain"/>
    <property type="match status" value="1"/>
</dbReference>
<accession>A0A517RIZ0</accession>
<evidence type="ECO:0000256" key="2">
    <source>
        <dbReference type="SAM" id="Phobius"/>
    </source>
</evidence>
<keyword evidence="2" id="KW-0812">Transmembrane</keyword>
<evidence type="ECO:0000313" key="5">
    <source>
        <dbReference type="Proteomes" id="UP000317171"/>
    </source>
</evidence>
<evidence type="ECO:0000313" key="4">
    <source>
        <dbReference type="EMBL" id="QDT43847.1"/>
    </source>
</evidence>